<name>A0A1Y5S366_9RHOB</name>
<dbReference type="InterPro" id="IPR028044">
    <property type="entry name" value="DUF4444"/>
</dbReference>
<proteinExistence type="predicted"/>
<dbReference type="InterPro" id="IPR004143">
    <property type="entry name" value="BPL_LPL_catalytic"/>
</dbReference>
<dbReference type="Pfam" id="PF14563">
    <property type="entry name" value="DUF4444"/>
    <property type="match status" value="1"/>
</dbReference>
<protein>
    <recommendedName>
        <fullName evidence="5">Biotin--[biotin carboxyl-carrier protein] ligase</fullName>
    </recommendedName>
</protein>
<gene>
    <name evidence="3" type="ORF">PSA7680_01465</name>
</gene>
<dbReference type="InterPro" id="IPR045864">
    <property type="entry name" value="aa-tRNA-synth_II/BPL/LPL"/>
</dbReference>
<dbReference type="EMBL" id="FWFQ01000008">
    <property type="protein sequence ID" value="SLN30563.1"/>
    <property type="molecule type" value="Genomic_DNA"/>
</dbReference>
<sequence length="246" mass="25750">MSPRADLSFPPLMAGLPLSGAQDPFERACAQAALGCDAGLVAYNLGADTLRAALVLAPEVPLRAAMAMLPTCGVGFQNALGALAPPEVAVHLEWGGAIRVNGASCGRLRAAASSADPEAVPDWLVIGLEVSWMPPDPEAPGATPDATGLIAEGCAELDPGHLLESWARHTLVWINRIEDVDASGRAALHTDWRALAHGLGEEIVQPWRGEALSGTFLGVDEDFGMLLRQGTETRLLPLTGLLEENT</sequence>
<evidence type="ECO:0008006" key="5">
    <source>
        <dbReference type="Google" id="ProtNLM"/>
    </source>
</evidence>
<evidence type="ECO:0000313" key="3">
    <source>
        <dbReference type="EMBL" id="SLN30563.1"/>
    </source>
</evidence>
<evidence type="ECO:0000259" key="1">
    <source>
        <dbReference type="Pfam" id="PF14563"/>
    </source>
</evidence>
<feature type="domain" description="BPL/LPL catalytic" evidence="2">
    <location>
        <begin position="9"/>
        <end position="193"/>
    </location>
</feature>
<dbReference type="Proteomes" id="UP000193409">
    <property type="component" value="Unassembled WGS sequence"/>
</dbReference>
<dbReference type="Pfam" id="PF16917">
    <property type="entry name" value="BPL_LplA_LipB_2"/>
    <property type="match status" value="1"/>
</dbReference>
<accession>A0A1Y5S366</accession>
<feature type="domain" description="DUF4444" evidence="1">
    <location>
        <begin position="211"/>
        <end position="244"/>
    </location>
</feature>
<reference evidence="3 4" key="1">
    <citation type="submission" date="2017-03" db="EMBL/GenBank/DDBJ databases">
        <authorList>
            <person name="Afonso C.L."/>
            <person name="Miller P.J."/>
            <person name="Scott M.A."/>
            <person name="Spackman E."/>
            <person name="Goraichik I."/>
            <person name="Dimitrov K.M."/>
            <person name="Suarez D.L."/>
            <person name="Swayne D.E."/>
        </authorList>
    </citation>
    <scope>NUCLEOTIDE SEQUENCE [LARGE SCALE GENOMIC DNA]</scope>
    <source>
        <strain evidence="3 4">CECT 7680</strain>
    </source>
</reference>
<keyword evidence="4" id="KW-1185">Reference proteome</keyword>
<evidence type="ECO:0000259" key="2">
    <source>
        <dbReference type="Pfam" id="PF16917"/>
    </source>
</evidence>
<organism evidence="3 4">
    <name type="scientific">Pseudoruegeria aquimaris</name>
    <dbReference type="NCBI Taxonomy" id="393663"/>
    <lineage>
        <taxon>Bacteria</taxon>
        <taxon>Pseudomonadati</taxon>
        <taxon>Pseudomonadota</taxon>
        <taxon>Alphaproteobacteria</taxon>
        <taxon>Rhodobacterales</taxon>
        <taxon>Roseobacteraceae</taxon>
        <taxon>Pseudoruegeria</taxon>
    </lineage>
</organism>
<dbReference type="AlphaFoldDB" id="A0A1Y5S366"/>
<evidence type="ECO:0000313" key="4">
    <source>
        <dbReference type="Proteomes" id="UP000193409"/>
    </source>
</evidence>
<dbReference type="Gene3D" id="2.30.30.100">
    <property type="match status" value="1"/>
</dbReference>
<dbReference type="Gene3D" id="3.30.930.10">
    <property type="entry name" value="Bira Bifunctional Protein, Domain 2"/>
    <property type="match status" value="1"/>
</dbReference>